<evidence type="ECO:0000313" key="2">
    <source>
        <dbReference type="EMBL" id="SDG09308.1"/>
    </source>
</evidence>
<dbReference type="GO" id="GO:0004029">
    <property type="term" value="F:aldehyde dehydrogenase (NAD+) activity"/>
    <property type="evidence" value="ECO:0007669"/>
    <property type="project" value="TreeGrafter"/>
</dbReference>
<keyword evidence="3" id="KW-1185">Reference proteome</keyword>
<sequence>MKVLVTGASGYVGRAILRDLEAGGHDPVAAIRDPAGLAPRWRDRAVTVGDLGPLTEWSAALAGVEAVIHLSSPSAPGGLSDETLDGSIVNGTKRLAEAAVAAGARRFVFMSSVKAAGETTPFSGIDETAAPAPGDSYGRAKLAAERALADTGLEVVILRPPPVYGPGSGGNLRRIIDFLRRAPAVLPLGISGNRRSFLHRDNLASATLACLERPEAAGRTFFATDGEALSTGALTRRILDALGRRALLLPVPARGLALLGDTGRRLGGSCAFDDTALRRTLGWKPVVDPQAGMLEAVRQTADPLLTGGDGGQP</sequence>
<dbReference type="SUPFAM" id="SSF51735">
    <property type="entry name" value="NAD(P)-binding Rossmann-fold domains"/>
    <property type="match status" value="1"/>
</dbReference>
<comment type="caution">
    <text evidence="2">The sequence shown here is derived from an EMBL/GenBank/DDBJ whole genome shotgun (WGS) entry which is preliminary data.</text>
</comment>
<dbReference type="RefSeq" id="WP_093151968.1">
    <property type="nucleotide sequence ID" value="NZ_FNBW01000010.1"/>
</dbReference>
<accession>A0A8G2EZ53</accession>
<evidence type="ECO:0000259" key="1">
    <source>
        <dbReference type="Pfam" id="PF01370"/>
    </source>
</evidence>
<dbReference type="Gene3D" id="3.40.50.720">
    <property type="entry name" value="NAD(P)-binding Rossmann-like Domain"/>
    <property type="match status" value="1"/>
</dbReference>
<name>A0A8G2EZ53_9PROT</name>
<evidence type="ECO:0000313" key="3">
    <source>
        <dbReference type="Proteomes" id="UP000198615"/>
    </source>
</evidence>
<dbReference type="AlphaFoldDB" id="A0A8G2EZ53"/>
<reference evidence="2 3" key="1">
    <citation type="submission" date="2016-10" db="EMBL/GenBank/DDBJ databases">
        <authorList>
            <person name="Varghese N."/>
            <person name="Submissions S."/>
        </authorList>
    </citation>
    <scope>NUCLEOTIDE SEQUENCE [LARGE SCALE GENOMIC DNA]</scope>
    <source>
        <strain evidence="2 3">DSM 18839</strain>
    </source>
</reference>
<dbReference type="EMBL" id="FNBW01000010">
    <property type="protein sequence ID" value="SDG09308.1"/>
    <property type="molecule type" value="Genomic_DNA"/>
</dbReference>
<dbReference type="Proteomes" id="UP000198615">
    <property type="component" value="Unassembled WGS sequence"/>
</dbReference>
<dbReference type="InterPro" id="IPR001509">
    <property type="entry name" value="Epimerase_deHydtase"/>
</dbReference>
<organism evidence="2 3">
    <name type="scientific">Thalassobaculum litoreum DSM 18839</name>
    <dbReference type="NCBI Taxonomy" id="1123362"/>
    <lineage>
        <taxon>Bacteria</taxon>
        <taxon>Pseudomonadati</taxon>
        <taxon>Pseudomonadota</taxon>
        <taxon>Alphaproteobacteria</taxon>
        <taxon>Rhodospirillales</taxon>
        <taxon>Thalassobaculaceae</taxon>
        <taxon>Thalassobaculum</taxon>
    </lineage>
</organism>
<dbReference type="Pfam" id="PF01370">
    <property type="entry name" value="Epimerase"/>
    <property type="match status" value="1"/>
</dbReference>
<proteinExistence type="predicted"/>
<dbReference type="GO" id="GO:0005737">
    <property type="term" value="C:cytoplasm"/>
    <property type="evidence" value="ECO:0007669"/>
    <property type="project" value="TreeGrafter"/>
</dbReference>
<gene>
    <name evidence="2" type="ORF">SAMN05660686_03331</name>
</gene>
<dbReference type="InterPro" id="IPR036291">
    <property type="entry name" value="NAD(P)-bd_dom_sf"/>
</dbReference>
<feature type="domain" description="NAD-dependent epimerase/dehydratase" evidence="1">
    <location>
        <begin position="3"/>
        <end position="217"/>
    </location>
</feature>
<dbReference type="PANTHER" id="PTHR48079">
    <property type="entry name" value="PROTEIN YEEZ"/>
    <property type="match status" value="1"/>
</dbReference>
<dbReference type="OrthoDB" id="9814124at2"/>
<dbReference type="InterPro" id="IPR051783">
    <property type="entry name" value="NAD(P)-dependent_oxidoreduct"/>
</dbReference>
<dbReference type="PANTHER" id="PTHR48079:SF6">
    <property type="entry name" value="NAD(P)-BINDING DOMAIN-CONTAINING PROTEIN-RELATED"/>
    <property type="match status" value="1"/>
</dbReference>
<protein>
    <submittedName>
        <fullName evidence="2">NAD dependent epimerase/dehydratase family protein</fullName>
    </submittedName>
</protein>